<dbReference type="SUPFAM" id="SSF56235">
    <property type="entry name" value="N-terminal nucleophile aminohydrolases (Ntn hydrolases)"/>
    <property type="match status" value="1"/>
</dbReference>
<organism evidence="5 6">
    <name type="scientific">Geoalkalibacter halelectricus</name>
    <dbReference type="NCBI Taxonomy" id="2847045"/>
    <lineage>
        <taxon>Bacteria</taxon>
        <taxon>Pseudomonadati</taxon>
        <taxon>Thermodesulfobacteriota</taxon>
        <taxon>Desulfuromonadia</taxon>
        <taxon>Desulfuromonadales</taxon>
        <taxon>Geoalkalibacteraceae</taxon>
        <taxon>Geoalkalibacter</taxon>
    </lineage>
</organism>
<evidence type="ECO:0000313" key="6">
    <source>
        <dbReference type="Proteomes" id="UP001060414"/>
    </source>
</evidence>
<dbReference type="Proteomes" id="UP001060414">
    <property type="component" value="Chromosome"/>
</dbReference>
<dbReference type="InterPro" id="IPR029055">
    <property type="entry name" value="Ntn_hydrolases_N"/>
</dbReference>
<sequence length="148" mass="15494">MPGVQPLAGANPGPTGRGTSHISIVDRYGNALSMTTSIENFFGNGVMVGGFLLNNQLTDFSFAPEDAAGRPVANRVQPRKRPRSSMAPTIVLDGGGEVALVAGSPGGARIIGYTAQSILNVLVFGLGGCRTIRAEAKVWMFESGFWLL</sequence>
<reference evidence="5" key="1">
    <citation type="journal article" date="2022" name="Environ. Microbiol.">
        <title>Geoalkalibacter halelectricus SAP #1 sp. nov. possessing extracellular electron transfer and mineral#reducing capabilities from a haloalkaline environment.</title>
        <authorList>
            <person name="Yadav S."/>
            <person name="Singh R."/>
            <person name="Sundharam S.S."/>
            <person name="Chaudhary S."/>
            <person name="Krishnamurthi S."/>
            <person name="Patil S.A."/>
        </authorList>
    </citation>
    <scope>NUCLEOTIDE SEQUENCE</scope>
    <source>
        <strain evidence="5">SAP-1</strain>
    </source>
</reference>
<dbReference type="PANTHER" id="PTHR43199">
    <property type="entry name" value="GLUTATHIONE HYDROLASE"/>
    <property type="match status" value="1"/>
</dbReference>
<dbReference type="InterPro" id="IPR051792">
    <property type="entry name" value="GGT_bact"/>
</dbReference>
<evidence type="ECO:0000313" key="5">
    <source>
        <dbReference type="EMBL" id="UWZ78208.1"/>
    </source>
</evidence>
<gene>
    <name evidence="5" type="ORF">L9S41_10905</name>
</gene>
<dbReference type="EMBL" id="CP092109">
    <property type="protein sequence ID" value="UWZ78208.1"/>
    <property type="molecule type" value="Genomic_DNA"/>
</dbReference>
<evidence type="ECO:0000256" key="1">
    <source>
        <dbReference type="ARBA" id="ARBA00009381"/>
    </source>
</evidence>
<evidence type="ECO:0000256" key="2">
    <source>
        <dbReference type="ARBA" id="ARBA00022679"/>
    </source>
</evidence>
<keyword evidence="3" id="KW-0378">Hydrolase</keyword>
<dbReference type="PRINTS" id="PR01210">
    <property type="entry name" value="GGTRANSPTASE"/>
</dbReference>
<protein>
    <submittedName>
        <fullName evidence="5">Gamma-glutamyltransferase family protein</fullName>
    </submittedName>
</protein>
<dbReference type="Gene3D" id="3.60.20.40">
    <property type="match status" value="1"/>
</dbReference>
<dbReference type="Pfam" id="PF01019">
    <property type="entry name" value="G_glu_transpept"/>
    <property type="match status" value="1"/>
</dbReference>
<keyword evidence="4" id="KW-0865">Zymogen</keyword>
<keyword evidence="2" id="KW-0808">Transferase</keyword>
<keyword evidence="6" id="KW-1185">Reference proteome</keyword>
<comment type="similarity">
    <text evidence="1">Belongs to the gamma-glutamyltransferase family.</text>
</comment>
<name>A0ABY5ZGC4_9BACT</name>
<evidence type="ECO:0000256" key="3">
    <source>
        <dbReference type="ARBA" id="ARBA00022801"/>
    </source>
</evidence>
<dbReference type="InterPro" id="IPR043137">
    <property type="entry name" value="GGT_ssub_C"/>
</dbReference>
<dbReference type="PANTHER" id="PTHR43199:SF1">
    <property type="entry name" value="GLUTATHIONE HYDROLASE PROENZYME"/>
    <property type="match status" value="1"/>
</dbReference>
<accession>A0ABY5ZGC4</accession>
<proteinExistence type="inferred from homology"/>
<evidence type="ECO:0000256" key="4">
    <source>
        <dbReference type="ARBA" id="ARBA00023145"/>
    </source>
</evidence>